<dbReference type="InterPro" id="IPR022772">
    <property type="entry name" value="VHL_tumour_suppress_b/a_dom"/>
</dbReference>
<dbReference type="EMBL" id="GDQN01011134">
    <property type="protein sequence ID" value="JAT79920.1"/>
    <property type="molecule type" value="Transcribed_RNA"/>
</dbReference>
<accession>A0A1E1VYX5</accession>
<comment type="similarity">
    <text evidence="1">Belongs to the VHL family.</text>
</comment>
<name>A0A1E1VYX5_PECGO</name>
<feature type="domain" description="von Hippel-Lindau disease tumour suppressor beta" evidence="2">
    <location>
        <begin position="25"/>
        <end position="99"/>
    </location>
</feature>
<dbReference type="InterPro" id="IPR024053">
    <property type="entry name" value="VHL_beta_dom"/>
</dbReference>
<gene>
    <name evidence="3" type="ORF">g.11102</name>
</gene>
<dbReference type="Gene3D" id="2.60.40.780">
    <property type="entry name" value="von Hippel-Lindau disease tumour suppressor, beta domain"/>
    <property type="match status" value="1"/>
</dbReference>
<dbReference type="Pfam" id="PF01847">
    <property type="entry name" value="VHL"/>
    <property type="match status" value="1"/>
</dbReference>
<dbReference type="SUPFAM" id="SSF49468">
    <property type="entry name" value="VHL"/>
    <property type="match status" value="1"/>
</dbReference>
<evidence type="ECO:0000313" key="3">
    <source>
        <dbReference type="EMBL" id="JAT79920.1"/>
    </source>
</evidence>
<proteinExistence type="inferred from homology"/>
<reference evidence="3" key="1">
    <citation type="submission" date="2015-09" db="EMBL/GenBank/DDBJ databases">
        <title>De novo assembly of Pectinophora gossypiella (Pink Bollworm) gut transcriptome.</title>
        <authorList>
            <person name="Tassone E.E."/>
        </authorList>
    </citation>
    <scope>NUCLEOTIDE SEQUENCE</scope>
</reference>
<dbReference type="AlphaFoldDB" id="A0A1E1VYX5"/>
<evidence type="ECO:0000256" key="1">
    <source>
        <dbReference type="ARBA" id="ARBA00010057"/>
    </source>
</evidence>
<dbReference type="InterPro" id="IPR036208">
    <property type="entry name" value="VHL_sf"/>
</dbReference>
<evidence type="ECO:0000259" key="2">
    <source>
        <dbReference type="Pfam" id="PF01847"/>
    </source>
</evidence>
<protein>
    <recommendedName>
        <fullName evidence="2">von Hippel-Lindau disease tumour suppressor beta domain-containing protein</fullName>
    </recommendedName>
</protein>
<organism evidence="3">
    <name type="scientific">Pectinophora gossypiella</name>
    <name type="common">Cotton pink bollworm</name>
    <name type="synonym">Depressaria gossypiella</name>
    <dbReference type="NCBI Taxonomy" id="13191"/>
    <lineage>
        <taxon>Eukaryota</taxon>
        <taxon>Metazoa</taxon>
        <taxon>Ecdysozoa</taxon>
        <taxon>Arthropoda</taxon>
        <taxon>Hexapoda</taxon>
        <taxon>Insecta</taxon>
        <taxon>Pterygota</taxon>
        <taxon>Neoptera</taxon>
        <taxon>Endopterygota</taxon>
        <taxon>Lepidoptera</taxon>
        <taxon>Glossata</taxon>
        <taxon>Ditrysia</taxon>
        <taxon>Gelechioidea</taxon>
        <taxon>Gelechiidae</taxon>
        <taxon>Apatetrinae</taxon>
        <taxon>Pectinophora</taxon>
    </lineage>
</organism>
<sequence>MAINKFFQEKGLLYQLQDNGEKWLVRSSDSSKRAYLRFTNKTSRPVEVWWRDFRGVRHQYFSLDPGSHFDINSYVTHPWEFSDPETDENFVINNCIIFRAPPKLGGMSYRTNWNITVSVRSLRFAAMLVIAERIHAPCCIPALGLPKTLEKEMDKLVRRMRGLETEEEKKA</sequence>
<dbReference type="FunFam" id="2.60.40.780:FF:000001">
    <property type="entry name" value="von Hippel-Lindau disease tumor suppressor"/>
    <property type="match status" value="1"/>
</dbReference>
<dbReference type="CDD" id="cd05468">
    <property type="entry name" value="pVHL"/>
    <property type="match status" value="1"/>
</dbReference>
<dbReference type="InterPro" id="IPR037140">
    <property type="entry name" value="VHL_beta_dom_sf"/>
</dbReference>